<dbReference type="PANTHER" id="PTHR10742">
    <property type="entry name" value="FLAVIN MONOAMINE OXIDASE"/>
    <property type="match status" value="1"/>
</dbReference>
<dbReference type="InterPro" id="IPR002937">
    <property type="entry name" value="Amino_oxidase"/>
</dbReference>
<dbReference type="GO" id="GO:0009063">
    <property type="term" value="P:amino acid catabolic process"/>
    <property type="evidence" value="ECO:0007669"/>
    <property type="project" value="TreeGrafter"/>
</dbReference>
<evidence type="ECO:0000259" key="1">
    <source>
        <dbReference type="Pfam" id="PF01593"/>
    </source>
</evidence>
<dbReference type="Gene3D" id="3.90.660.10">
    <property type="match status" value="1"/>
</dbReference>
<keyword evidence="2" id="KW-0503">Monooxygenase</keyword>
<proteinExistence type="predicted"/>
<dbReference type="OrthoDB" id="8845488at2"/>
<evidence type="ECO:0000313" key="3">
    <source>
        <dbReference type="Proteomes" id="UP000199503"/>
    </source>
</evidence>
<dbReference type="Gene3D" id="1.10.405.40">
    <property type="match status" value="1"/>
</dbReference>
<dbReference type="Proteomes" id="UP000199503">
    <property type="component" value="Unassembled WGS sequence"/>
</dbReference>
<organism evidence="2 3">
    <name type="scientific">Lentzea albida</name>
    <dbReference type="NCBI Taxonomy" id="65499"/>
    <lineage>
        <taxon>Bacteria</taxon>
        <taxon>Bacillati</taxon>
        <taxon>Actinomycetota</taxon>
        <taxon>Actinomycetes</taxon>
        <taxon>Pseudonocardiales</taxon>
        <taxon>Pseudonocardiaceae</taxon>
        <taxon>Lentzea</taxon>
    </lineage>
</organism>
<dbReference type="Gene3D" id="3.50.50.60">
    <property type="entry name" value="FAD/NAD(P)-binding domain"/>
    <property type="match status" value="1"/>
</dbReference>
<dbReference type="RefSeq" id="WP_089927161.1">
    <property type="nucleotide sequence ID" value="NZ_FOFV01000028.1"/>
</dbReference>
<sequence length="552" mass="60675">MTPAPTDQLAMLIPDFPFSYDEWLRHPAGLGQVPADLHGTPVAVIGGGISGLVAAYELMRMGLRPVVYEAGQLGGRMRSAGFPGHPGCVADLGAMRFAPTARTLFHYIHELDLPTSPFPNPLAPCTPSTVINLNGVTHQGRSQMLLPSIYQEVADAWDKTLRDKAELFTMEDAIRRRDVDLIKVVWNRLVHRLDDQSFYGLLADSAAFTSFRHREIFGQVGFGAGGWDTDFPNSALEILRVVYAHADDGEQVSIVGGAQRLPLGLWSHSPARMARWRPGTTIASLNHDAPRPGVTRLGRDGADILVEDAGGGLSRFPAVVFTPHVWTLLGSIDCSAELLSAPQWTAVERTHYMSSSKLFVLSDRPFWLDTDEHTGEHAMGMTLTDRSPRGVYLFDHGPDRPGVMCLSYTWNDDSAKFRTMTDQQRLTVLLRRLSAIYPGVDIASHVISEPVTISWENEPLFMGAFKQNLPGQYRYQRRLFTQFVQRDAPAAQRGFFLCGDDVSWLGGFAEGAVTSALNAVWGVMNHLGGGTDPTNPGPGDRFDELAPVELPL</sequence>
<dbReference type="GO" id="GO:0004497">
    <property type="term" value="F:monooxygenase activity"/>
    <property type="evidence" value="ECO:0007669"/>
    <property type="project" value="UniProtKB-KW"/>
</dbReference>
<evidence type="ECO:0000313" key="2">
    <source>
        <dbReference type="EMBL" id="SES41672.1"/>
    </source>
</evidence>
<dbReference type="GO" id="GO:0001716">
    <property type="term" value="F:L-amino-acid oxidase activity"/>
    <property type="evidence" value="ECO:0007669"/>
    <property type="project" value="TreeGrafter"/>
</dbReference>
<dbReference type="SUPFAM" id="SSF51905">
    <property type="entry name" value="FAD/NAD(P)-binding domain"/>
    <property type="match status" value="1"/>
</dbReference>
<dbReference type="PANTHER" id="PTHR10742:SF342">
    <property type="entry name" value="AMINE OXIDASE"/>
    <property type="match status" value="1"/>
</dbReference>
<dbReference type="InterPro" id="IPR050281">
    <property type="entry name" value="Flavin_monoamine_oxidase"/>
</dbReference>
<keyword evidence="2" id="KW-0560">Oxidoreductase</keyword>
<dbReference type="EMBL" id="FOFV01000028">
    <property type="protein sequence ID" value="SES41672.1"/>
    <property type="molecule type" value="Genomic_DNA"/>
</dbReference>
<dbReference type="AlphaFoldDB" id="A0A1H9X6B1"/>
<keyword evidence="3" id="KW-1185">Reference proteome</keyword>
<feature type="domain" description="Amine oxidase" evidence="1">
    <location>
        <begin position="49"/>
        <end position="522"/>
    </location>
</feature>
<name>A0A1H9X6B1_9PSEU</name>
<gene>
    <name evidence="2" type="ORF">SAMN04488000_12839</name>
</gene>
<dbReference type="InterPro" id="IPR036188">
    <property type="entry name" value="FAD/NAD-bd_sf"/>
</dbReference>
<dbReference type="SUPFAM" id="SSF54373">
    <property type="entry name" value="FAD-linked reductases, C-terminal domain"/>
    <property type="match status" value="1"/>
</dbReference>
<dbReference type="Pfam" id="PF01593">
    <property type="entry name" value="Amino_oxidase"/>
    <property type="match status" value="1"/>
</dbReference>
<dbReference type="STRING" id="65499.SAMN04488000_12839"/>
<protein>
    <submittedName>
        <fullName evidence="2">Tryptophan 2-monooxygenase</fullName>
    </submittedName>
</protein>
<accession>A0A1H9X6B1</accession>
<reference evidence="3" key="1">
    <citation type="submission" date="2016-10" db="EMBL/GenBank/DDBJ databases">
        <authorList>
            <person name="Varghese N."/>
            <person name="Submissions S."/>
        </authorList>
    </citation>
    <scope>NUCLEOTIDE SEQUENCE [LARGE SCALE GENOMIC DNA]</scope>
    <source>
        <strain evidence="3">DSM 44437</strain>
    </source>
</reference>